<dbReference type="PRINTS" id="PR00081">
    <property type="entry name" value="GDHRDH"/>
</dbReference>
<keyword evidence="4" id="KW-0276">Fatty acid metabolism</keyword>
<comment type="catalytic activity">
    <reaction evidence="8">
        <text>a 2,3-saturated acyl-[ACP] + NAD(+) = a (2E)-enoyl-[ACP] + NADH + H(+)</text>
        <dbReference type="Rhea" id="RHEA:10240"/>
        <dbReference type="Rhea" id="RHEA-COMP:9925"/>
        <dbReference type="Rhea" id="RHEA-COMP:9926"/>
        <dbReference type="ChEBI" id="CHEBI:15378"/>
        <dbReference type="ChEBI" id="CHEBI:57540"/>
        <dbReference type="ChEBI" id="CHEBI:57945"/>
        <dbReference type="ChEBI" id="CHEBI:78784"/>
        <dbReference type="ChEBI" id="CHEBI:78785"/>
        <dbReference type="EC" id="1.3.1.9"/>
    </reaction>
</comment>
<evidence type="ECO:0000256" key="11">
    <source>
        <dbReference type="PIRSR" id="PIRSR000094-3"/>
    </source>
</evidence>
<evidence type="ECO:0000313" key="12">
    <source>
        <dbReference type="EMBL" id="SDM65037.1"/>
    </source>
</evidence>
<dbReference type="InterPro" id="IPR014358">
    <property type="entry name" value="Enoyl-ACP_Rdtase_NADH"/>
</dbReference>
<comment type="similarity">
    <text evidence="2 8">Belongs to the short-chain dehydrogenases/reductases (SDR) family. FabI subfamily.</text>
</comment>
<keyword evidence="7 8" id="KW-0275">Fatty acid biosynthesis</keyword>
<organism evidence="12 13">
    <name type="scientific">Franzmannia pantelleriensis</name>
    <dbReference type="NCBI Taxonomy" id="48727"/>
    <lineage>
        <taxon>Bacteria</taxon>
        <taxon>Pseudomonadati</taxon>
        <taxon>Pseudomonadota</taxon>
        <taxon>Gammaproteobacteria</taxon>
        <taxon>Oceanospirillales</taxon>
        <taxon>Halomonadaceae</taxon>
        <taxon>Franzmannia</taxon>
    </lineage>
</organism>
<dbReference type="SUPFAM" id="SSF51735">
    <property type="entry name" value="NAD(P)-binding Rossmann-fold domains"/>
    <property type="match status" value="1"/>
</dbReference>
<dbReference type="PANTHER" id="PTHR43159">
    <property type="entry name" value="ENOYL-[ACYL-CARRIER-PROTEIN] REDUCTASE"/>
    <property type="match status" value="1"/>
</dbReference>
<dbReference type="InterPro" id="IPR002347">
    <property type="entry name" value="SDR_fam"/>
</dbReference>
<dbReference type="PIRSF" id="PIRSF000094">
    <property type="entry name" value="Enoyl-ACP_rdct"/>
    <property type="match status" value="1"/>
</dbReference>
<accession>A0A1G9UZ41</accession>
<dbReference type="GO" id="GO:0006633">
    <property type="term" value="P:fatty acid biosynthetic process"/>
    <property type="evidence" value="ECO:0007669"/>
    <property type="project" value="UniProtKB-UniPathway"/>
</dbReference>
<feature type="binding site" evidence="11">
    <location>
        <position position="16"/>
    </location>
    <ligand>
        <name>NAD(+)</name>
        <dbReference type="ChEBI" id="CHEBI:57540"/>
    </ligand>
</feature>
<feature type="binding site" evidence="11">
    <location>
        <begin position="22"/>
        <end position="23"/>
    </location>
    <ligand>
        <name>NAD(+)</name>
        <dbReference type="ChEBI" id="CHEBI:57540"/>
    </ligand>
</feature>
<evidence type="ECO:0000256" key="1">
    <source>
        <dbReference type="ARBA" id="ARBA00005194"/>
    </source>
</evidence>
<keyword evidence="6" id="KW-0443">Lipid metabolism</keyword>
<dbReference type="Proteomes" id="UP000199107">
    <property type="component" value="Unassembled WGS sequence"/>
</dbReference>
<keyword evidence="3 8" id="KW-0444">Lipid biosynthesis</keyword>
<feature type="active site" description="Proton acceptor" evidence="9">
    <location>
        <position position="158"/>
    </location>
</feature>
<proteinExistence type="inferred from homology"/>
<feature type="binding site" evidence="10">
    <location>
        <position position="98"/>
    </location>
    <ligand>
        <name>substrate</name>
    </ligand>
</feature>
<evidence type="ECO:0000256" key="10">
    <source>
        <dbReference type="PIRSR" id="PIRSR000094-2"/>
    </source>
</evidence>
<feature type="binding site" evidence="11">
    <location>
        <begin position="194"/>
        <end position="198"/>
    </location>
    <ligand>
        <name>NAD(+)</name>
        <dbReference type="ChEBI" id="CHEBI:57540"/>
    </ligand>
</feature>
<evidence type="ECO:0000256" key="8">
    <source>
        <dbReference type="PIRNR" id="PIRNR000094"/>
    </source>
</evidence>
<dbReference type="OrthoDB" id="9803628at2"/>
<dbReference type="NCBIfam" id="NF005717">
    <property type="entry name" value="PRK07533.1"/>
    <property type="match status" value="1"/>
</dbReference>
<dbReference type="PANTHER" id="PTHR43159:SF2">
    <property type="entry name" value="ENOYL-[ACYL-CARRIER-PROTEIN] REDUCTASE [NADH], CHLOROPLASTIC"/>
    <property type="match status" value="1"/>
</dbReference>
<protein>
    <recommendedName>
        <fullName evidence="8">Enoyl-[acyl-carrier-protein] reductase [NADH]</fullName>
        <ecNumber evidence="8">1.3.1.9</ecNumber>
    </recommendedName>
</protein>
<dbReference type="AlphaFoldDB" id="A0A1G9UZ41"/>
<evidence type="ECO:0000256" key="6">
    <source>
        <dbReference type="ARBA" id="ARBA00023098"/>
    </source>
</evidence>
<dbReference type="STRING" id="48727.SAMN05192555_11678"/>
<name>A0A1G9UZ41_9GAMM</name>
<sequence>MGHAFSLEGKVGIVTGLANRDSIAYGCALACHQAGAEQIVSYASPKAERFVAPLAAELGEPELICCDVQDDTQLEALFRRAAERWGRLDFVVHSIAYAPLEDLHGRVVDCSRDGFMLAMDLSCHSFIRMARLAEPLMHDGGSLICMSYYGADKVVDNYNLMGPVKAALESTTRYLAAELGPSGIRVHAVSPGAIRTRAASGLKDFDALVHAGETRSPLRRLASVEEVGQSVVYLASAAGAALTGTTLYVDAGHHIRA</sequence>
<dbReference type="GO" id="GO:0004318">
    <property type="term" value="F:enoyl-[acyl-carrier-protein] reductase (NADH) activity"/>
    <property type="evidence" value="ECO:0007669"/>
    <property type="project" value="UniProtKB-EC"/>
</dbReference>
<evidence type="ECO:0000256" key="3">
    <source>
        <dbReference type="ARBA" id="ARBA00022516"/>
    </source>
</evidence>
<feature type="active site" description="Proton acceptor" evidence="9">
    <location>
        <position position="148"/>
    </location>
</feature>
<comment type="pathway">
    <text evidence="1">Lipid metabolism; fatty acid biosynthesis.</text>
</comment>
<dbReference type="InterPro" id="IPR036291">
    <property type="entry name" value="NAD(P)-bd_dom_sf"/>
</dbReference>
<feature type="binding site" evidence="11">
    <location>
        <begin position="67"/>
        <end position="68"/>
    </location>
    <ligand>
        <name>NAD(+)</name>
        <dbReference type="ChEBI" id="CHEBI:57540"/>
    </ligand>
</feature>
<keyword evidence="5 8" id="KW-0560">Oxidoreductase</keyword>
<dbReference type="EC" id="1.3.1.9" evidence="8"/>
<keyword evidence="13" id="KW-1185">Reference proteome</keyword>
<evidence type="ECO:0000256" key="4">
    <source>
        <dbReference type="ARBA" id="ARBA00022832"/>
    </source>
</evidence>
<gene>
    <name evidence="12" type="ORF">SAMN05192555_11678</name>
</gene>
<evidence type="ECO:0000256" key="7">
    <source>
        <dbReference type="ARBA" id="ARBA00023160"/>
    </source>
</evidence>
<dbReference type="Gene3D" id="3.40.50.720">
    <property type="entry name" value="NAD(P)-binding Rossmann-like Domain"/>
    <property type="match status" value="1"/>
</dbReference>
<feature type="binding site" evidence="11">
    <location>
        <position position="95"/>
    </location>
    <ligand>
        <name>NAD(+)</name>
        <dbReference type="ChEBI" id="CHEBI:57540"/>
    </ligand>
</feature>
<dbReference type="CDD" id="cd05372">
    <property type="entry name" value="ENR_SDR"/>
    <property type="match status" value="1"/>
</dbReference>
<dbReference type="RefSeq" id="WP_089660111.1">
    <property type="nucleotide sequence ID" value="NZ_FNGH01000016.1"/>
</dbReference>
<feature type="binding site" evidence="11">
    <location>
        <position position="165"/>
    </location>
    <ligand>
        <name>NAD(+)</name>
        <dbReference type="ChEBI" id="CHEBI:57540"/>
    </ligand>
</feature>
<evidence type="ECO:0000256" key="9">
    <source>
        <dbReference type="PIRSR" id="PIRSR000094-1"/>
    </source>
</evidence>
<dbReference type="UniPathway" id="UPA00094"/>
<dbReference type="EMBL" id="FNGH01000016">
    <property type="protein sequence ID" value="SDM65037.1"/>
    <property type="molecule type" value="Genomic_DNA"/>
</dbReference>
<keyword evidence="8 11" id="KW-0520">NAD</keyword>
<evidence type="ECO:0000313" key="13">
    <source>
        <dbReference type="Proteomes" id="UP000199107"/>
    </source>
</evidence>
<evidence type="ECO:0000256" key="5">
    <source>
        <dbReference type="ARBA" id="ARBA00023002"/>
    </source>
</evidence>
<reference evidence="13" key="1">
    <citation type="submission" date="2016-10" db="EMBL/GenBank/DDBJ databases">
        <authorList>
            <person name="Varghese N."/>
            <person name="Submissions S."/>
        </authorList>
    </citation>
    <scope>NUCLEOTIDE SEQUENCE [LARGE SCALE GENOMIC DNA]</scope>
    <source>
        <strain evidence="13">AAP</strain>
    </source>
</reference>
<evidence type="ECO:0000256" key="2">
    <source>
        <dbReference type="ARBA" id="ARBA00009233"/>
    </source>
</evidence>
<dbReference type="Pfam" id="PF13561">
    <property type="entry name" value="adh_short_C2"/>
    <property type="match status" value="1"/>
</dbReference>